<dbReference type="InterPro" id="IPR050661">
    <property type="entry name" value="BglG_antiterminators"/>
</dbReference>
<dbReference type="AlphaFoldDB" id="A0A919WHV6"/>
<dbReference type="PANTHER" id="PTHR30185">
    <property type="entry name" value="CRYPTIC BETA-GLUCOSIDE BGL OPERON ANTITERMINATOR"/>
    <property type="match status" value="1"/>
</dbReference>
<dbReference type="Proteomes" id="UP000682111">
    <property type="component" value="Unassembled WGS sequence"/>
</dbReference>
<evidence type="ECO:0000256" key="1">
    <source>
        <dbReference type="ARBA" id="ARBA00022737"/>
    </source>
</evidence>
<sequence length="279" mass="32423">MIISRIMNNNAVVALDENGDETILLGKGIAFQKKVHDPVERSKIEKKFILESKNEMKYVEELFRSIPPSYINATNEIIETAKNTIGTNFKEGNLFISLVDHIAFAIERKISNEMIENPLLIEIKKFYPNEFKVGALALEIIEKHTDIKLDEDEAGYIAFNLINATLNSNKTSIKEITIIIKNLISIIESNYNVKLDDNSTYYIRFITHLKFFLYRLSSNKVNNNDEFLYKIAKDKFKKEYECAKQIAAYINDYYNFRVPNEELGYLMIHINSMILHNKK</sequence>
<dbReference type="Pfam" id="PF03123">
    <property type="entry name" value="CAT_RBD"/>
    <property type="match status" value="1"/>
</dbReference>
<dbReference type="InterPro" id="IPR011608">
    <property type="entry name" value="PRD"/>
</dbReference>
<name>A0A919WHV6_9BACI</name>
<protein>
    <submittedName>
        <fullName evidence="3">Transcription antiterminator LicT</fullName>
    </submittedName>
</protein>
<evidence type="ECO:0000313" key="4">
    <source>
        <dbReference type="Proteomes" id="UP000682111"/>
    </source>
</evidence>
<dbReference type="PROSITE" id="PS51372">
    <property type="entry name" value="PRD_2"/>
    <property type="match status" value="2"/>
</dbReference>
<evidence type="ECO:0000313" key="3">
    <source>
        <dbReference type="EMBL" id="GIN62230.1"/>
    </source>
</evidence>
<dbReference type="InterPro" id="IPR036634">
    <property type="entry name" value="PRD_sf"/>
</dbReference>
<organism evidence="3 4">
    <name type="scientific">Robertmurraya siralis</name>
    <dbReference type="NCBI Taxonomy" id="77777"/>
    <lineage>
        <taxon>Bacteria</taxon>
        <taxon>Bacillati</taxon>
        <taxon>Bacillota</taxon>
        <taxon>Bacilli</taxon>
        <taxon>Bacillales</taxon>
        <taxon>Bacillaceae</taxon>
        <taxon>Robertmurraya</taxon>
    </lineage>
</organism>
<dbReference type="Pfam" id="PF00874">
    <property type="entry name" value="PRD"/>
    <property type="match status" value="2"/>
</dbReference>
<evidence type="ECO:0000259" key="2">
    <source>
        <dbReference type="PROSITE" id="PS51372"/>
    </source>
</evidence>
<keyword evidence="4" id="KW-1185">Reference proteome</keyword>
<dbReference type="SUPFAM" id="SSF63520">
    <property type="entry name" value="PTS-regulatory domain, PRD"/>
    <property type="match status" value="2"/>
</dbReference>
<gene>
    <name evidence="3" type="ORF">J27TS8_22230</name>
</gene>
<dbReference type="GO" id="GO:0003723">
    <property type="term" value="F:RNA binding"/>
    <property type="evidence" value="ECO:0007669"/>
    <property type="project" value="InterPro"/>
</dbReference>
<dbReference type="OrthoDB" id="9813552at2"/>
<dbReference type="Gene3D" id="1.10.1790.10">
    <property type="entry name" value="PRD domain"/>
    <property type="match status" value="2"/>
</dbReference>
<keyword evidence="1" id="KW-0677">Repeat</keyword>
<comment type="caution">
    <text evidence="3">The sequence shown here is derived from an EMBL/GenBank/DDBJ whole genome shotgun (WGS) entry which is preliminary data.</text>
</comment>
<dbReference type="InterPro" id="IPR004341">
    <property type="entry name" value="CAT_RNA-bd_dom"/>
</dbReference>
<dbReference type="EMBL" id="BORC01000003">
    <property type="protein sequence ID" value="GIN62230.1"/>
    <property type="molecule type" value="Genomic_DNA"/>
</dbReference>
<proteinExistence type="predicted"/>
<dbReference type="SUPFAM" id="SSF50151">
    <property type="entry name" value="SacY-like RNA-binding domain"/>
    <property type="match status" value="1"/>
</dbReference>
<accession>A0A919WHV6</accession>
<dbReference type="PANTHER" id="PTHR30185:SF15">
    <property type="entry name" value="CRYPTIC BETA-GLUCOSIDE BGL OPERON ANTITERMINATOR"/>
    <property type="match status" value="1"/>
</dbReference>
<dbReference type="RefSeq" id="WP_137743870.1">
    <property type="nucleotide sequence ID" value="NZ_BORC01000003.1"/>
</dbReference>
<reference evidence="3" key="1">
    <citation type="submission" date="2021-03" db="EMBL/GenBank/DDBJ databases">
        <title>Antimicrobial resistance genes in bacteria isolated from Japanese honey, and their potential for conferring macrolide and lincosamide resistance in the American foulbrood pathogen Paenibacillus larvae.</title>
        <authorList>
            <person name="Okamoto M."/>
            <person name="Kumagai M."/>
            <person name="Kanamori H."/>
            <person name="Takamatsu D."/>
        </authorList>
    </citation>
    <scope>NUCLEOTIDE SEQUENCE</scope>
    <source>
        <strain evidence="3">J27TS8</strain>
    </source>
</reference>
<dbReference type="InterPro" id="IPR036650">
    <property type="entry name" value="CAT_RNA-bd_dom_sf"/>
</dbReference>
<dbReference type="SMART" id="SM01061">
    <property type="entry name" value="CAT_RBD"/>
    <property type="match status" value="1"/>
</dbReference>
<dbReference type="GO" id="GO:0006355">
    <property type="term" value="P:regulation of DNA-templated transcription"/>
    <property type="evidence" value="ECO:0007669"/>
    <property type="project" value="InterPro"/>
</dbReference>
<dbReference type="Gene3D" id="2.30.24.10">
    <property type="entry name" value="CAT RNA-binding domain"/>
    <property type="match status" value="1"/>
</dbReference>
<feature type="domain" description="PRD" evidence="2">
    <location>
        <begin position="65"/>
        <end position="170"/>
    </location>
</feature>
<feature type="domain" description="PRD" evidence="2">
    <location>
        <begin position="171"/>
        <end position="279"/>
    </location>
</feature>